<organism evidence="1 2">
    <name type="scientific">Empedobacter falsenii</name>
    <dbReference type="NCBI Taxonomy" id="343874"/>
    <lineage>
        <taxon>Bacteria</taxon>
        <taxon>Pseudomonadati</taxon>
        <taxon>Bacteroidota</taxon>
        <taxon>Flavobacteriia</taxon>
        <taxon>Flavobacteriales</taxon>
        <taxon>Weeksellaceae</taxon>
        <taxon>Empedobacter</taxon>
    </lineage>
</organism>
<dbReference type="EMBL" id="RHPO01000002">
    <property type="protein sequence ID" value="RRT94183.1"/>
    <property type="molecule type" value="Genomic_DNA"/>
</dbReference>
<name>A0A427BSS6_9FLAO</name>
<proteinExistence type="predicted"/>
<evidence type="ECO:0000313" key="1">
    <source>
        <dbReference type="EMBL" id="RRT94183.1"/>
    </source>
</evidence>
<gene>
    <name evidence="1" type="ORF">EGI89_02110</name>
</gene>
<comment type="caution">
    <text evidence="1">The sequence shown here is derived from an EMBL/GenBank/DDBJ whole genome shotgun (WGS) entry which is preliminary data.</text>
</comment>
<dbReference type="AlphaFoldDB" id="A0A427BSS6"/>
<dbReference type="Gene3D" id="1.10.530.10">
    <property type="match status" value="1"/>
</dbReference>
<evidence type="ECO:0008006" key="3">
    <source>
        <dbReference type="Google" id="ProtNLM"/>
    </source>
</evidence>
<evidence type="ECO:0000313" key="2">
    <source>
        <dbReference type="Proteomes" id="UP000267844"/>
    </source>
</evidence>
<dbReference type="SUPFAM" id="SSF53955">
    <property type="entry name" value="Lysozyme-like"/>
    <property type="match status" value="1"/>
</dbReference>
<dbReference type="RefSeq" id="WP_125348978.1">
    <property type="nucleotide sequence ID" value="NZ_RHPN01000002.1"/>
</dbReference>
<dbReference type="InterPro" id="IPR023346">
    <property type="entry name" value="Lysozyme-like_dom_sf"/>
</dbReference>
<protein>
    <recommendedName>
        <fullName evidence="3">Peptidoglycan binding-like domain-containing protein</fullName>
    </recommendedName>
</protein>
<accession>A0A427BSS6</accession>
<reference evidence="1 2" key="1">
    <citation type="submission" date="2018-10" db="EMBL/GenBank/DDBJ databases">
        <title>Transmission dynamics of multidrug resistant bacteria on intensive care unit surfaces.</title>
        <authorList>
            <person name="D'Souza A.W."/>
            <person name="Potter R.F."/>
            <person name="Wallace M."/>
            <person name="Shupe A."/>
            <person name="Patel S."/>
            <person name="Sun S."/>
            <person name="Gul D."/>
            <person name="Kwon J.H."/>
            <person name="Andleeb S."/>
            <person name="Burnham C.-A.D."/>
            <person name="Dantas G."/>
        </authorList>
    </citation>
    <scope>NUCLEOTIDE SEQUENCE [LARGE SCALE GENOMIC DNA]</scope>
    <source>
        <strain evidence="1 2">WF_348</strain>
    </source>
</reference>
<dbReference type="Proteomes" id="UP000267844">
    <property type="component" value="Unassembled WGS sequence"/>
</dbReference>
<sequence>MLVDFQKKYGLFPDGIIGKKTATKIKEVFGLTDIQTAYFLGQGSVETSDFKLKRENGRYSETQLKKYFSYYKNRPEEAQQDAYNEVVIFNKVYADKNRSKNLALGNTQIGDGYKFRGNSAGQTTGRYNHQVVANKVKDQSIMDNPDNLWKNYYLESFDIYLKDKKVYPLMTDISRKTSDLITSKVNGPAKVHAEKRYERTQHYYKLLTK</sequence>